<name>A0A1M4U5E6_9BACT</name>
<dbReference type="SUPFAM" id="SSF81296">
    <property type="entry name" value="E set domains"/>
    <property type="match status" value="1"/>
</dbReference>
<dbReference type="STRING" id="1484053.SAMN05444274_101578"/>
<dbReference type="OrthoDB" id="714059at2"/>
<evidence type="ECO:0000313" key="2">
    <source>
        <dbReference type="Proteomes" id="UP000184164"/>
    </source>
</evidence>
<evidence type="ECO:0008006" key="3">
    <source>
        <dbReference type="Google" id="ProtNLM"/>
    </source>
</evidence>
<protein>
    <recommendedName>
        <fullName evidence="3">F5/8 type C domain-containing protein</fullName>
    </recommendedName>
</protein>
<dbReference type="AlphaFoldDB" id="A0A1M4U5E6"/>
<organism evidence="1 2">
    <name type="scientific">Mariniphaga anaerophila</name>
    <dbReference type="NCBI Taxonomy" id="1484053"/>
    <lineage>
        <taxon>Bacteria</taxon>
        <taxon>Pseudomonadati</taxon>
        <taxon>Bacteroidota</taxon>
        <taxon>Bacteroidia</taxon>
        <taxon>Marinilabiliales</taxon>
        <taxon>Prolixibacteraceae</taxon>
        <taxon>Mariniphaga</taxon>
    </lineage>
</organism>
<dbReference type="EMBL" id="FQUM01000001">
    <property type="protein sequence ID" value="SHE51905.1"/>
    <property type="molecule type" value="Genomic_DNA"/>
</dbReference>
<dbReference type="Proteomes" id="UP000184164">
    <property type="component" value="Unassembled WGS sequence"/>
</dbReference>
<proteinExistence type="predicted"/>
<keyword evidence="2" id="KW-1185">Reference proteome</keyword>
<dbReference type="InterPro" id="IPR014756">
    <property type="entry name" value="Ig_E-set"/>
</dbReference>
<dbReference type="Gene3D" id="2.60.120.260">
    <property type="entry name" value="Galactose-binding domain-like"/>
    <property type="match status" value="1"/>
</dbReference>
<dbReference type="RefSeq" id="WP_072998692.1">
    <property type="nucleotide sequence ID" value="NZ_FQUM01000001.1"/>
</dbReference>
<sequence length="704" mass="79167">MKTIAICIITLLSLGTLKAQSYINYAEGKPVTTSWESKNKVRLTDGSLVSGSFRKNPKGKSVTIDIDLTAEFKLGGLHMHIDKKGILPLREFNFQYKNGGMWIDIPGASRRDNFSSDIDIRFPKLISATHVRLVATNITTFGILEIQLWGRDVPSLPHAVEFEEPKPFETDKHWVCVNQVAYNLGAPKGFTVPTAKTDLPFVIQESARGDVVYKGKLKDGNGDFTDLNPKDSKSEYNIIVEGDDLKKGVSYPFTIGLHAIQEIAYQPSVWFFNDARSIMGSHPSAYGGTAWRDGTYYTYELPSMVLVYLSNPEKFDNMPIELSWQKDKDRALHPDFNYIKAYGDDNPLPVVKKIYKETPVPAENTPDIIQNILFGTAWNFVDPVSKDPSGDTLGHLMHGQTIEQLAYFLYGYPAYEKYISKGFYTVVLDSTLLWWKESGLFEVQTTVGNPKGRHCPGHSIMPNLLMYEVAKREKKDAQKFMDAAIAQTSWIIETADWNNPAFTKGQRMSEHKLPTGLAHFQYNYPEFAPKGLKQKITEWAEKAVSLSNNMWVFRKFAEDEWTLPGYNEAGNVIAFPGAALSIALVLEDGATKDRLVELAYSHFDNFNGRNPQNAHCANHPELGFEGVERGWPHGDPRRDICARLEHVRGSLSSLPGSEMYPFNPDGRPRHGEGWTAYNADWNVGIAFLNFFEGVSSISVLKTLK</sequence>
<accession>A0A1M4U5E6</accession>
<gene>
    <name evidence="1" type="ORF">SAMN05444274_101578</name>
</gene>
<evidence type="ECO:0000313" key="1">
    <source>
        <dbReference type="EMBL" id="SHE51905.1"/>
    </source>
</evidence>
<reference evidence="1 2" key="1">
    <citation type="submission" date="2016-11" db="EMBL/GenBank/DDBJ databases">
        <authorList>
            <person name="Jaros S."/>
            <person name="Januszkiewicz K."/>
            <person name="Wedrychowicz H."/>
        </authorList>
    </citation>
    <scope>NUCLEOTIDE SEQUENCE [LARGE SCALE GENOMIC DNA]</scope>
    <source>
        <strain evidence="1 2">DSM 26910</strain>
    </source>
</reference>